<dbReference type="SUPFAM" id="SSF101898">
    <property type="entry name" value="NHL repeat"/>
    <property type="match status" value="1"/>
</dbReference>
<dbReference type="RefSeq" id="WP_169677950.1">
    <property type="nucleotide sequence ID" value="NZ_JABBNU010000002.1"/>
</dbReference>
<accession>A0A848IYF0</accession>
<protein>
    <recommendedName>
        <fullName evidence="3">NHL repeat-containing protein</fullName>
    </recommendedName>
</protein>
<keyword evidence="2" id="KW-1185">Reference proteome</keyword>
<evidence type="ECO:0000313" key="1">
    <source>
        <dbReference type="EMBL" id="NMM47320.1"/>
    </source>
</evidence>
<reference evidence="1 2" key="1">
    <citation type="submission" date="2020-04" db="EMBL/GenBank/DDBJ databases">
        <title>Flammeovirgaceae bacterium KN852 isolated from deep sea.</title>
        <authorList>
            <person name="Zhang D.-C."/>
        </authorList>
    </citation>
    <scope>NUCLEOTIDE SEQUENCE [LARGE SCALE GENOMIC DNA]</scope>
    <source>
        <strain evidence="1 2">KN852</strain>
    </source>
</reference>
<comment type="caution">
    <text evidence="1">The sequence shown here is derived from an EMBL/GenBank/DDBJ whole genome shotgun (WGS) entry which is preliminary data.</text>
</comment>
<dbReference type="PANTHER" id="PTHR46388:SF2">
    <property type="entry name" value="NHL REPEAT-CONTAINING PROTEIN 2"/>
    <property type="match status" value="1"/>
</dbReference>
<gene>
    <name evidence="1" type="ORF">HH304_02845</name>
</gene>
<dbReference type="AlphaFoldDB" id="A0A848IYF0"/>
<dbReference type="Proteomes" id="UP000559010">
    <property type="component" value="Unassembled WGS sequence"/>
</dbReference>
<dbReference type="EMBL" id="JABBNU010000002">
    <property type="protein sequence ID" value="NMM47320.1"/>
    <property type="molecule type" value="Genomic_DNA"/>
</dbReference>
<dbReference type="InterPro" id="IPR011042">
    <property type="entry name" value="6-blade_b-propeller_TolB-like"/>
</dbReference>
<evidence type="ECO:0008006" key="3">
    <source>
        <dbReference type="Google" id="ProtNLM"/>
    </source>
</evidence>
<dbReference type="PROSITE" id="PS51257">
    <property type="entry name" value="PROKAR_LIPOPROTEIN"/>
    <property type="match status" value="1"/>
</dbReference>
<name>A0A848IYF0_9BACT</name>
<evidence type="ECO:0000313" key="2">
    <source>
        <dbReference type="Proteomes" id="UP000559010"/>
    </source>
</evidence>
<dbReference type="PANTHER" id="PTHR46388">
    <property type="entry name" value="NHL REPEAT-CONTAINING PROTEIN 2"/>
    <property type="match status" value="1"/>
</dbReference>
<organism evidence="1 2">
    <name type="scientific">Marinigracilibium pacificum</name>
    <dbReference type="NCBI Taxonomy" id="2729599"/>
    <lineage>
        <taxon>Bacteria</taxon>
        <taxon>Pseudomonadati</taxon>
        <taxon>Bacteroidota</taxon>
        <taxon>Cytophagia</taxon>
        <taxon>Cytophagales</taxon>
        <taxon>Flammeovirgaceae</taxon>
        <taxon>Marinigracilibium</taxon>
    </lineage>
</organism>
<proteinExistence type="predicted"/>
<sequence>MKTIPYLCIILVLLFSCEDDNDNNEIKDRPAKVYNTLDEEIDEAASGTKIKLKSQYFAELNANEDLVKDGLILINDKEIHIEEADQDYVLFELTVFDLIDPEELSILFRFRNEIWRLCDPCLWYLPTVRGVVYAGEGDEFDLPGKLTIDTDGNLYVIDQQTEHDLIKKVDLSGSVSIFAGGSGEFGRLVGIDINESENLLYIADATAQQVKSIDITSPTTINIIAGDGTAGIIDGPAASASFNFGTEPLTQLTSSGINGQGLTLDDEGNIYVGNKIPETFDEFNVRKISVSGEVTTVPGSHVIPTIDSDEIRIPAGLTYHDGSIYYTGGLSSLFQGIVELNSGSSIDLAGDVTFEDMLDGTGSAAAFSYPADMDYHDGYLYVVDGSNGALRRVTLSGETITLAGVGHFDTPTWCGCERTPPATGFYYLRIGSPASIKMDQVSGVVAKTNQEIYVSDFGYKLIWKITIR</sequence>
<dbReference type="Gene3D" id="2.120.10.30">
    <property type="entry name" value="TolB, C-terminal domain"/>
    <property type="match status" value="3"/>
</dbReference>